<reference evidence="2 3" key="2">
    <citation type="submission" date="2024-07" db="EMBL/GenBank/DDBJ databases">
        <authorList>
            <person name="Akdeniz Z."/>
        </authorList>
    </citation>
    <scope>NUCLEOTIDE SEQUENCE [LARGE SCALE GENOMIC DNA]</scope>
</reference>
<dbReference type="EMBL" id="CAXDID020000075">
    <property type="protein sequence ID" value="CAL6015855.1"/>
    <property type="molecule type" value="Genomic_DNA"/>
</dbReference>
<proteinExistence type="predicted"/>
<evidence type="ECO:0000313" key="2">
    <source>
        <dbReference type="EMBL" id="CAL6015855.1"/>
    </source>
</evidence>
<dbReference type="Proteomes" id="UP001642409">
    <property type="component" value="Unassembled WGS sequence"/>
</dbReference>
<organism evidence="1">
    <name type="scientific">Hexamita inflata</name>
    <dbReference type="NCBI Taxonomy" id="28002"/>
    <lineage>
        <taxon>Eukaryota</taxon>
        <taxon>Metamonada</taxon>
        <taxon>Diplomonadida</taxon>
        <taxon>Hexamitidae</taxon>
        <taxon>Hexamitinae</taxon>
        <taxon>Hexamita</taxon>
    </lineage>
</organism>
<gene>
    <name evidence="2" type="ORF">HINF_LOCUS25224</name>
    <name evidence="1" type="ORF">HINF_LOCUS28688</name>
</gene>
<keyword evidence="3" id="KW-1185">Reference proteome</keyword>
<comment type="caution">
    <text evidence="1">The sequence shown here is derived from an EMBL/GenBank/DDBJ whole genome shotgun (WGS) entry which is preliminary data.</text>
</comment>
<dbReference type="AlphaFoldDB" id="A0AA86PPH5"/>
<accession>A0AA86PPH5</accession>
<dbReference type="EMBL" id="CATOUU010000687">
    <property type="protein sequence ID" value="CAI9941043.1"/>
    <property type="molecule type" value="Genomic_DNA"/>
</dbReference>
<evidence type="ECO:0000313" key="3">
    <source>
        <dbReference type="Proteomes" id="UP001642409"/>
    </source>
</evidence>
<protein>
    <submittedName>
        <fullName evidence="2">Hypothetical_protein</fullName>
    </submittedName>
</protein>
<reference evidence="1" key="1">
    <citation type="submission" date="2023-06" db="EMBL/GenBank/DDBJ databases">
        <authorList>
            <person name="Kurt Z."/>
        </authorList>
    </citation>
    <scope>NUCLEOTIDE SEQUENCE</scope>
</reference>
<sequence length="217" mass="25623">MTYYTEDESVEQIIQDQLRKHATNTAVRHDILYIAVDDITQATHMHQQASLYYNFTCFNVEKSYLTQLIQLFPMNLKVVELSENDYINVLVGDEILEPFYKHIHLQNVEKYRQENEQSISQTTKITHTQNSQVVTDHIKLCQNWLEQNQKQGEYQQLSLQLQKQDSNFGFDEISHDIELLIRKSTNLSQNTDQNKCIINAIIKFVDVWVQQLQLVKE</sequence>
<evidence type="ECO:0000313" key="1">
    <source>
        <dbReference type="EMBL" id="CAI9941043.1"/>
    </source>
</evidence>
<name>A0AA86PPH5_9EUKA</name>